<name>A0A316AH04_9BACT</name>
<organism evidence="1 2">
    <name type="scientific">Dyadobacter jejuensis</name>
    <dbReference type="NCBI Taxonomy" id="1082580"/>
    <lineage>
        <taxon>Bacteria</taxon>
        <taxon>Pseudomonadati</taxon>
        <taxon>Bacteroidota</taxon>
        <taxon>Cytophagia</taxon>
        <taxon>Cytophagales</taxon>
        <taxon>Spirosomataceae</taxon>
        <taxon>Dyadobacter</taxon>
    </lineage>
</organism>
<sequence length="194" mass="21890">MCGKQYFKMLNIKAGNSLINIASLAPFGTITQWSRKGVFLLLVLVTCTASSLHEYHVSVTQIHQNKSGKTLEVSIRVFTDDLERALSENNGKRRFVINDKDQNDAFIKRYIAEHFKLVNSKNEPLQLSYLGKEAEADATWIYLETGVNTPVEGLLLTNSILTDIFDDQVNMTNLKIGSSKKTYLFKKGKTKQPL</sequence>
<protein>
    <submittedName>
        <fullName evidence="1">Uncharacterized protein</fullName>
    </submittedName>
</protein>
<evidence type="ECO:0000313" key="1">
    <source>
        <dbReference type="EMBL" id="PWJ56993.1"/>
    </source>
</evidence>
<comment type="caution">
    <text evidence="1">The sequence shown here is derived from an EMBL/GenBank/DDBJ whole genome shotgun (WGS) entry which is preliminary data.</text>
</comment>
<dbReference type="EMBL" id="QGDT01000009">
    <property type="protein sequence ID" value="PWJ56993.1"/>
    <property type="molecule type" value="Genomic_DNA"/>
</dbReference>
<dbReference type="Pfam" id="PF20420">
    <property type="entry name" value="DUF6702"/>
    <property type="match status" value="1"/>
</dbReference>
<evidence type="ECO:0000313" key="2">
    <source>
        <dbReference type="Proteomes" id="UP000245880"/>
    </source>
</evidence>
<gene>
    <name evidence="1" type="ORF">CLV98_109102</name>
</gene>
<dbReference type="Proteomes" id="UP000245880">
    <property type="component" value="Unassembled WGS sequence"/>
</dbReference>
<dbReference type="InterPro" id="IPR046525">
    <property type="entry name" value="DUF6702"/>
</dbReference>
<dbReference type="AlphaFoldDB" id="A0A316AH04"/>
<proteinExistence type="predicted"/>
<accession>A0A316AH04</accession>
<reference evidence="1 2" key="1">
    <citation type="submission" date="2018-03" db="EMBL/GenBank/DDBJ databases">
        <title>Genomic Encyclopedia of Archaeal and Bacterial Type Strains, Phase II (KMG-II): from individual species to whole genera.</title>
        <authorList>
            <person name="Goeker M."/>
        </authorList>
    </citation>
    <scope>NUCLEOTIDE SEQUENCE [LARGE SCALE GENOMIC DNA]</scope>
    <source>
        <strain evidence="1 2">DSM 100346</strain>
    </source>
</reference>
<keyword evidence="2" id="KW-1185">Reference proteome</keyword>